<dbReference type="InterPro" id="IPR001107">
    <property type="entry name" value="Band_7"/>
</dbReference>
<dbReference type="Pfam" id="PF01145">
    <property type="entry name" value="Band_7"/>
    <property type="match status" value="1"/>
</dbReference>
<evidence type="ECO:0000313" key="3">
    <source>
        <dbReference type="EMBL" id="KJU81822.1"/>
    </source>
</evidence>
<proteinExistence type="predicted"/>
<evidence type="ECO:0000256" key="1">
    <source>
        <dbReference type="ARBA" id="ARBA00004167"/>
    </source>
</evidence>
<feature type="domain" description="Band 7" evidence="2">
    <location>
        <begin position="275"/>
        <end position="488"/>
    </location>
</feature>
<dbReference type="Gene3D" id="3.30.479.30">
    <property type="entry name" value="Band 7 domain"/>
    <property type="match status" value="1"/>
</dbReference>
<protein>
    <submittedName>
        <fullName evidence="3">Band 7 protein</fullName>
    </submittedName>
</protein>
<reference evidence="3 4" key="1">
    <citation type="submission" date="2015-02" db="EMBL/GenBank/DDBJ databases">
        <title>Single-cell genomics of uncultivated deep-branching MTB reveals a conserved set of magnetosome genes.</title>
        <authorList>
            <person name="Kolinko S."/>
            <person name="Richter M."/>
            <person name="Glockner F.O."/>
            <person name="Brachmann A."/>
            <person name="Schuler D."/>
        </authorList>
    </citation>
    <scope>NUCLEOTIDE SEQUENCE [LARGE SCALE GENOMIC DNA]</scope>
    <source>
        <strain evidence="3">TM-1</strain>
    </source>
</reference>
<evidence type="ECO:0000259" key="2">
    <source>
        <dbReference type="Pfam" id="PF01145"/>
    </source>
</evidence>
<dbReference type="EMBL" id="LACI01002543">
    <property type="protein sequence ID" value="KJU81822.1"/>
    <property type="molecule type" value="Genomic_DNA"/>
</dbReference>
<dbReference type="GO" id="GO:0016020">
    <property type="term" value="C:membrane"/>
    <property type="evidence" value="ECO:0007669"/>
    <property type="project" value="UniProtKB-SubCell"/>
</dbReference>
<dbReference type="SUPFAM" id="SSF117892">
    <property type="entry name" value="Band 7/SPFH domain"/>
    <property type="match status" value="1"/>
</dbReference>
<dbReference type="InterPro" id="IPR036013">
    <property type="entry name" value="Band_7/SPFH_dom_sf"/>
</dbReference>
<accession>A0A0F3GJ29</accession>
<evidence type="ECO:0000313" key="4">
    <source>
        <dbReference type="Proteomes" id="UP000033423"/>
    </source>
</evidence>
<sequence>MSNIGPTEAGLVMRRFSFKRLSEDNPVAFSGEAGYQSELLMPGWRFKLWIVYKVTRHPWVQVPAGEIGVVIAQVGKPLPVGAKSAIYKDAFGNFGNLDDFVNNGGQKGVQRHVLSPGTLAPIHPAGFLVITRKVVYGVPVAPEMQRIMPLTPDKFGLKPDQLNVVRIEPLMHDDQITDTIGIVTTYEGDPLPSGDIASRIGGFSDITALESTDTSDPELMETILASKNDIHNNYQNFQAFLDSGGKIGLQHDPLLYGAYNLNPFLMSTEMVPMLVVEQGQVAVVKSYVGLPSVDISGDAFKFGSIVRPGHRGIWREPMRTGKYPLNPYCYKPEIVTTSILNLNWAEATSAAHTLDKNLQSIVAKSKEGFIFKIDLQVQIHIPDSQAPKVISMVGSESNLVNEVLQAAVGNHFRDTLQALSAVSFIETRNAIQVQATQYIEEKLHEYNVETRGVYIQDVELPKDLVVVLTQREIANQEIETYKKQQAAQTQRVDTEKAKGTADMQAELAKAQVGVDIETNRARQVTIQADAAKYKKTAEGDGESYYIEKTGTAKGAEIRAVGIARAEAAEQLKNAVGQSGTTLVNAIDALMKGDKKIVPETMVIGGNLGSIDGLAASLIKFLGSKELK</sequence>
<comment type="caution">
    <text evidence="3">The sequence shown here is derived from an EMBL/GenBank/DDBJ whole genome shotgun (WGS) entry which is preliminary data.</text>
</comment>
<dbReference type="AlphaFoldDB" id="A0A0F3GJ29"/>
<comment type="subcellular location">
    <subcellularLocation>
        <location evidence="1">Membrane</location>
        <topology evidence="1">Single-pass membrane protein</topology>
    </subcellularLocation>
</comment>
<dbReference type="Proteomes" id="UP000033423">
    <property type="component" value="Unassembled WGS sequence"/>
</dbReference>
<organism evidence="3 4">
    <name type="scientific">Candidatus Magnetobacterium bavaricum</name>
    <dbReference type="NCBI Taxonomy" id="29290"/>
    <lineage>
        <taxon>Bacteria</taxon>
        <taxon>Pseudomonadati</taxon>
        <taxon>Nitrospirota</taxon>
        <taxon>Thermodesulfovibrionia</taxon>
        <taxon>Thermodesulfovibrionales</taxon>
        <taxon>Candidatus Magnetobacteriaceae</taxon>
        <taxon>Candidatus Magnetobacterium</taxon>
    </lineage>
</organism>
<keyword evidence="4" id="KW-1185">Reference proteome</keyword>
<gene>
    <name evidence="3" type="ORF">MBAV_005991</name>
</gene>
<name>A0A0F3GJ29_9BACT</name>